<dbReference type="Proteomes" id="UP000002630">
    <property type="component" value="Linkage Group LG11"/>
</dbReference>
<dbReference type="EMBL" id="FN648046">
    <property type="protein sequence ID" value="CBJ29454.1"/>
    <property type="molecule type" value="Genomic_DNA"/>
</dbReference>
<protein>
    <submittedName>
        <fullName evidence="1">Uncharacterized protein</fullName>
    </submittedName>
</protein>
<evidence type="ECO:0000313" key="1">
    <source>
        <dbReference type="EMBL" id="CBJ29454.1"/>
    </source>
</evidence>
<proteinExistence type="predicted"/>
<evidence type="ECO:0000313" key="2">
    <source>
        <dbReference type="Proteomes" id="UP000002630"/>
    </source>
</evidence>
<keyword evidence="2" id="KW-1185">Reference proteome</keyword>
<reference evidence="1 2" key="1">
    <citation type="journal article" date="2010" name="Nature">
        <title>The Ectocarpus genome and the independent evolution of multicellularity in brown algae.</title>
        <authorList>
            <person name="Cock J.M."/>
            <person name="Sterck L."/>
            <person name="Rouze P."/>
            <person name="Scornet D."/>
            <person name="Allen A.E."/>
            <person name="Amoutzias G."/>
            <person name="Anthouard V."/>
            <person name="Artiguenave F."/>
            <person name="Aury J.M."/>
            <person name="Badger J.H."/>
            <person name="Beszteri B."/>
            <person name="Billiau K."/>
            <person name="Bonnet E."/>
            <person name="Bothwell J.H."/>
            <person name="Bowler C."/>
            <person name="Boyen C."/>
            <person name="Brownlee C."/>
            <person name="Carrano C.J."/>
            <person name="Charrier B."/>
            <person name="Cho G.Y."/>
            <person name="Coelho S.M."/>
            <person name="Collen J."/>
            <person name="Corre E."/>
            <person name="Da Silva C."/>
            <person name="Delage L."/>
            <person name="Delaroque N."/>
            <person name="Dittami S.M."/>
            <person name="Doulbeau S."/>
            <person name="Elias M."/>
            <person name="Farnham G."/>
            <person name="Gachon C.M."/>
            <person name="Gschloessl B."/>
            <person name="Heesch S."/>
            <person name="Jabbari K."/>
            <person name="Jubin C."/>
            <person name="Kawai H."/>
            <person name="Kimura K."/>
            <person name="Kloareg B."/>
            <person name="Kupper F.C."/>
            <person name="Lang D."/>
            <person name="Le Bail A."/>
            <person name="Leblanc C."/>
            <person name="Lerouge P."/>
            <person name="Lohr M."/>
            <person name="Lopez P.J."/>
            <person name="Martens C."/>
            <person name="Maumus F."/>
            <person name="Michel G."/>
            <person name="Miranda-Saavedra D."/>
            <person name="Morales J."/>
            <person name="Moreau H."/>
            <person name="Motomura T."/>
            <person name="Nagasato C."/>
            <person name="Napoli C.A."/>
            <person name="Nelson D.R."/>
            <person name="Nyvall-Collen P."/>
            <person name="Peters A.F."/>
            <person name="Pommier C."/>
            <person name="Potin P."/>
            <person name="Poulain J."/>
            <person name="Quesneville H."/>
            <person name="Read B."/>
            <person name="Rensing S.A."/>
            <person name="Ritter A."/>
            <person name="Rousvoal S."/>
            <person name="Samanta M."/>
            <person name="Samson G."/>
            <person name="Schroeder D.C."/>
            <person name="Segurens B."/>
            <person name="Strittmatter M."/>
            <person name="Tonon T."/>
            <person name="Tregear J.W."/>
            <person name="Valentin K."/>
            <person name="von Dassow P."/>
            <person name="Yamagishi T."/>
            <person name="Van de Peer Y."/>
            <person name="Wincker P."/>
        </authorList>
    </citation>
    <scope>NUCLEOTIDE SEQUENCE [LARGE SCALE GENOMIC DNA]</scope>
    <source>
        <strain evidence="2">Ec32 / CCAP1310/4</strain>
    </source>
</reference>
<gene>
    <name evidence="1" type="ORF">Esi_0147_0033</name>
</gene>
<sequence length="55" mass="6037">MNEPEGERRRFDCRIQRAETSLSSMGNMGASNALVIIRPRRPCQGHPAARARAGG</sequence>
<name>D7FKQ5_ECTSI</name>
<dbReference type="EMBL" id="FN649736">
    <property type="protein sequence ID" value="CBJ29454.1"/>
    <property type="molecule type" value="Genomic_DNA"/>
</dbReference>
<dbReference type="AlphaFoldDB" id="D7FKQ5"/>
<accession>D7FKQ5</accession>
<dbReference type="InParanoid" id="D7FKQ5"/>
<organism evidence="1 2">
    <name type="scientific">Ectocarpus siliculosus</name>
    <name type="common">Brown alga</name>
    <name type="synonym">Conferva siliculosa</name>
    <dbReference type="NCBI Taxonomy" id="2880"/>
    <lineage>
        <taxon>Eukaryota</taxon>
        <taxon>Sar</taxon>
        <taxon>Stramenopiles</taxon>
        <taxon>Ochrophyta</taxon>
        <taxon>PX clade</taxon>
        <taxon>Phaeophyceae</taxon>
        <taxon>Ectocarpales</taxon>
        <taxon>Ectocarpaceae</taxon>
        <taxon>Ectocarpus</taxon>
    </lineage>
</organism>